<accession>A0ABW1TE99</accession>
<dbReference type="InterPro" id="IPR011990">
    <property type="entry name" value="TPR-like_helical_dom_sf"/>
</dbReference>
<keyword evidence="3" id="KW-1185">Reference proteome</keyword>
<evidence type="ECO:0000313" key="2">
    <source>
        <dbReference type="EMBL" id="MFC6259839.1"/>
    </source>
</evidence>
<dbReference type="CDD" id="cd00093">
    <property type="entry name" value="HTH_XRE"/>
    <property type="match status" value="1"/>
</dbReference>
<dbReference type="SMART" id="SM00530">
    <property type="entry name" value="HTH_XRE"/>
    <property type="match status" value="1"/>
</dbReference>
<name>A0ABW1TE99_9LACO</name>
<dbReference type="SUPFAM" id="SSF47413">
    <property type="entry name" value="lambda repressor-like DNA-binding domains"/>
    <property type="match status" value="1"/>
</dbReference>
<sequence length="296" mass="34047">MDIKKFVAQRKALRLSQVKLSAGICTQATLSKFERQGRVPSLAILEQLCARLGLTVDDLNEVQATSVTKMRERLDKVEEQLMMEDYRTVLQSLDEIDETEIDAIPLKMQFYYLRGMLNALINKKPDDILFDFSRILNGFDEKHETIFTQLAYVGSGVLYERRKQPAKAKFYFTKTYRYVQRALVDAHEEDGNDYLRLLTLVFYTAEFYALAGDFVTSNDLINAGVLLCSDKHVTYYLPRLKFLAAENAIKQHQDDDAIQRLMNEALAFARINHNEVVEIKVGALRSRYEQAASESE</sequence>
<evidence type="ECO:0000313" key="3">
    <source>
        <dbReference type="Proteomes" id="UP001596283"/>
    </source>
</evidence>
<comment type="caution">
    <text evidence="2">The sequence shown here is derived from an EMBL/GenBank/DDBJ whole genome shotgun (WGS) entry which is preliminary data.</text>
</comment>
<reference evidence="3" key="1">
    <citation type="journal article" date="2019" name="Int. J. Syst. Evol. Microbiol.">
        <title>The Global Catalogue of Microorganisms (GCM) 10K type strain sequencing project: providing services to taxonomists for standard genome sequencing and annotation.</title>
        <authorList>
            <consortium name="The Broad Institute Genomics Platform"/>
            <consortium name="The Broad Institute Genome Sequencing Center for Infectious Disease"/>
            <person name="Wu L."/>
            <person name="Ma J."/>
        </authorList>
    </citation>
    <scope>NUCLEOTIDE SEQUENCE [LARGE SCALE GENOMIC DNA]</scope>
    <source>
        <strain evidence="3">CCM 8908</strain>
    </source>
</reference>
<dbReference type="EMBL" id="JBHSSI010000022">
    <property type="protein sequence ID" value="MFC6259839.1"/>
    <property type="molecule type" value="Genomic_DNA"/>
</dbReference>
<evidence type="ECO:0000259" key="1">
    <source>
        <dbReference type="PROSITE" id="PS50943"/>
    </source>
</evidence>
<dbReference type="PROSITE" id="PS50943">
    <property type="entry name" value="HTH_CROC1"/>
    <property type="match status" value="1"/>
</dbReference>
<dbReference type="Proteomes" id="UP001596283">
    <property type="component" value="Unassembled WGS sequence"/>
</dbReference>
<gene>
    <name evidence="2" type="ORF">ACFP1C_02670</name>
</gene>
<dbReference type="RefSeq" id="WP_125685480.1">
    <property type="nucleotide sequence ID" value="NZ_JBHSSI010000022.1"/>
</dbReference>
<feature type="domain" description="HTH cro/C1-type" evidence="1">
    <location>
        <begin position="10"/>
        <end position="59"/>
    </location>
</feature>
<dbReference type="InterPro" id="IPR001387">
    <property type="entry name" value="Cro/C1-type_HTH"/>
</dbReference>
<protein>
    <submittedName>
        <fullName evidence="2">Helix-turn-helix domain-containing protein</fullName>
    </submittedName>
</protein>
<proteinExistence type="predicted"/>
<organism evidence="2 3">
    <name type="scientific">Levilactobacillus fujinensis</name>
    <dbReference type="NCBI Taxonomy" id="2486024"/>
    <lineage>
        <taxon>Bacteria</taxon>
        <taxon>Bacillati</taxon>
        <taxon>Bacillota</taxon>
        <taxon>Bacilli</taxon>
        <taxon>Lactobacillales</taxon>
        <taxon>Lactobacillaceae</taxon>
        <taxon>Levilactobacillus</taxon>
    </lineage>
</organism>
<dbReference type="Gene3D" id="1.25.40.10">
    <property type="entry name" value="Tetratricopeptide repeat domain"/>
    <property type="match status" value="1"/>
</dbReference>
<dbReference type="InterPro" id="IPR010982">
    <property type="entry name" value="Lambda_DNA-bd_dom_sf"/>
</dbReference>
<dbReference type="Pfam" id="PF01381">
    <property type="entry name" value="HTH_3"/>
    <property type="match status" value="1"/>
</dbReference>